<feature type="region of interest" description="Disordered" evidence="1">
    <location>
        <begin position="518"/>
        <end position="553"/>
    </location>
</feature>
<dbReference type="OrthoDB" id="5377213at2759"/>
<feature type="compositionally biased region" description="Polar residues" evidence="1">
    <location>
        <begin position="406"/>
        <end position="425"/>
    </location>
</feature>
<name>A0A136JG29_9PEZI</name>
<feature type="compositionally biased region" description="Low complexity" evidence="1">
    <location>
        <begin position="240"/>
        <end position="253"/>
    </location>
</feature>
<dbReference type="Proteomes" id="UP000070501">
    <property type="component" value="Unassembled WGS sequence"/>
</dbReference>
<feature type="compositionally biased region" description="Polar residues" evidence="1">
    <location>
        <begin position="350"/>
        <end position="386"/>
    </location>
</feature>
<sequence length="624" mass="67249">MADVGHAVEIRGSPEVMTLPADESSMMMAAVFWRCGRGAWPSTRLSAGSVAAAFSRPPAIPDSLCCQYSLLRVYQHITGLLVSVVAGRVPGLRPTKSVIQVARNLGHIQTENGHCPLFAALSSSSATWTSHGAHDATGKSRVKPPKKVKPILKKLSHSARGSLDLDRAWEAQDSMYQTSPYDHGPFHDSTGATRSAKDLNITFDEVVSSTPAGGSCSALSGSTIPSTSASRRYHHSRSISGASHVSVATSTSSNGGMAGPPRVGSAFVHPFAQLPRGATPPISYANSLASFAGDGRDYSPDTITEDDDDDIINPFAAVETQGRGSLNLQRQPTSSYSTSQPVLGLRRPSLVSQKTSSSLTDGNSPPQPSLRINTSRSISNTPTLSSRLAHDSGHADVHGSHGADTPLSTTLSSAYPANTPSSSVAPMSPLRSSFDAGFPRLRAKSDLDTANRADQVRDARRKFEEKERAKEERYAREDIKRRERADNKRAQIAEKKAAQAHKNQNAIRMRQESAELEQALPRGKHRRKISTTSSGRNSFALPRPSTSRKSTSVLTIGDAEKFASKNYEAVNPQSPPAFGDRAGDAHDFVLPPVTRSYTAKKKTQGKWHMFLLWIRTKLLRAGRN</sequence>
<organism evidence="2 3">
    <name type="scientific">Microdochium bolleyi</name>
    <dbReference type="NCBI Taxonomy" id="196109"/>
    <lineage>
        <taxon>Eukaryota</taxon>
        <taxon>Fungi</taxon>
        <taxon>Dikarya</taxon>
        <taxon>Ascomycota</taxon>
        <taxon>Pezizomycotina</taxon>
        <taxon>Sordariomycetes</taxon>
        <taxon>Xylariomycetidae</taxon>
        <taxon>Xylariales</taxon>
        <taxon>Microdochiaceae</taxon>
        <taxon>Microdochium</taxon>
    </lineage>
</organism>
<dbReference type="EMBL" id="KQ964246">
    <property type="protein sequence ID" value="KXJ96107.1"/>
    <property type="molecule type" value="Genomic_DNA"/>
</dbReference>
<feature type="compositionally biased region" description="Polar residues" evidence="1">
    <location>
        <begin position="544"/>
        <end position="553"/>
    </location>
</feature>
<feature type="region of interest" description="Disordered" evidence="1">
    <location>
        <begin position="210"/>
        <end position="261"/>
    </location>
</feature>
<dbReference type="STRING" id="196109.A0A136JG29"/>
<dbReference type="AlphaFoldDB" id="A0A136JG29"/>
<evidence type="ECO:0000313" key="3">
    <source>
        <dbReference type="Proteomes" id="UP000070501"/>
    </source>
</evidence>
<evidence type="ECO:0000256" key="1">
    <source>
        <dbReference type="SAM" id="MobiDB-lite"/>
    </source>
</evidence>
<feature type="region of interest" description="Disordered" evidence="1">
    <location>
        <begin position="322"/>
        <end position="430"/>
    </location>
</feature>
<gene>
    <name evidence="2" type="ORF">Micbo1qcDRAFT_172383</name>
</gene>
<protein>
    <submittedName>
        <fullName evidence="2">Uncharacterized protein</fullName>
    </submittedName>
</protein>
<reference evidence="3" key="1">
    <citation type="submission" date="2016-02" db="EMBL/GenBank/DDBJ databases">
        <title>Draft genome sequence of Microdochium bolleyi, a fungal endophyte of beachgrass.</title>
        <authorList>
            <consortium name="DOE Joint Genome Institute"/>
            <person name="David A.S."/>
            <person name="May G."/>
            <person name="Haridas S."/>
            <person name="Lim J."/>
            <person name="Wang M."/>
            <person name="Labutti K."/>
            <person name="Lipzen A."/>
            <person name="Barry K."/>
            <person name="Grigoriev I.V."/>
        </authorList>
    </citation>
    <scope>NUCLEOTIDE SEQUENCE [LARGE SCALE GENOMIC DNA]</scope>
    <source>
        <strain evidence="3">J235TASD1</strain>
    </source>
</reference>
<feature type="compositionally biased region" description="Polar residues" evidence="1">
    <location>
        <begin position="210"/>
        <end position="230"/>
    </location>
</feature>
<accession>A0A136JG29</accession>
<feature type="compositionally biased region" description="Polar residues" evidence="1">
    <location>
        <begin position="322"/>
        <end position="341"/>
    </location>
</feature>
<feature type="compositionally biased region" description="Basic and acidic residues" evidence="1">
    <location>
        <begin position="388"/>
        <end position="401"/>
    </location>
</feature>
<evidence type="ECO:0000313" key="2">
    <source>
        <dbReference type="EMBL" id="KXJ96107.1"/>
    </source>
</evidence>
<keyword evidence="3" id="KW-1185">Reference proteome</keyword>
<feature type="region of interest" description="Disordered" evidence="1">
    <location>
        <begin position="445"/>
        <end position="488"/>
    </location>
</feature>
<proteinExistence type="predicted"/>
<dbReference type="InParanoid" id="A0A136JG29"/>